<feature type="region of interest" description="Disordered" evidence="3">
    <location>
        <begin position="116"/>
        <end position="143"/>
    </location>
</feature>
<comment type="catalytic activity">
    <reaction evidence="2">
        <text>O-phospho-L-seryl-[protein] + H2O = L-seryl-[protein] + phosphate</text>
        <dbReference type="Rhea" id="RHEA:20629"/>
        <dbReference type="Rhea" id="RHEA-COMP:9863"/>
        <dbReference type="Rhea" id="RHEA-COMP:11604"/>
        <dbReference type="ChEBI" id="CHEBI:15377"/>
        <dbReference type="ChEBI" id="CHEBI:29999"/>
        <dbReference type="ChEBI" id="CHEBI:43474"/>
        <dbReference type="ChEBI" id="CHEBI:83421"/>
        <dbReference type="EC" id="3.1.3.16"/>
    </reaction>
</comment>
<dbReference type="AlphaFoldDB" id="A0A813X8B2"/>
<comment type="catalytic activity">
    <reaction evidence="2">
        <text>O-phospho-L-threonyl-[protein] + H2O = L-threonyl-[protein] + phosphate</text>
        <dbReference type="Rhea" id="RHEA:47004"/>
        <dbReference type="Rhea" id="RHEA-COMP:11060"/>
        <dbReference type="Rhea" id="RHEA-COMP:11605"/>
        <dbReference type="ChEBI" id="CHEBI:15377"/>
        <dbReference type="ChEBI" id="CHEBI:30013"/>
        <dbReference type="ChEBI" id="CHEBI:43474"/>
        <dbReference type="ChEBI" id="CHEBI:61977"/>
        <dbReference type="EC" id="3.1.3.16"/>
    </reaction>
</comment>
<evidence type="ECO:0000256" key="2">
    <source>
        <dbReference type="RuleBase" id="RU366020"/>
    </source>
</evidence>
<proteinExistence type="inferred from homology"/>
<dbReference type="PANTHER" id="PTHR12320:SF1">
    <property type="entry name" value="PROTEIN PHOSPHATASE PTC7 HOMOLOG"/>
    <property type="match status" value="1"/>
</dbReference>
<dbReference type="InterPro" id="IPR001932">
    <property type="entry name" value="PPM-type_phosphatase-like_dom"/>
</dbReference>
<dbReference type="EC" id="3.1.3.16" evidence="2"/>
<keyword evidence="2" id="KW-0378">Hydrolase</keyword>
<reference evidence="5" key="1">
    <citation type="submission" date="2021-02" db="EMBL/GenBank/DDBJ databases">
        <authorList>
            <person name="Nowell W R."/>
        </authorList>
    </citation>
    <scope>NUCLEOTIDE SEQUENCE</scope>
    <source>
        <strain evidence="5">Ploen Becks lab</strain>
    </source>
</reference>
<name>A0A813X8B2_9BILA</name>
<keyword evidence="6" id="KW-1185">Reference proteome</keyword>
<keyword evidence="2" id="KW-0460">Magnesium</keyword>
<dbReference type="InterPro" id="IPR036457">
    <property type="entry name" value="PPM-type-like_dom_sf"/>
</dbReference>
<dbReference type="GO" id="GO:0004722">
    <property type="term" value="F:protein serine/threonine phosphatase activity"/>
    <property type="evidence" value="ECO:0007669"/>
    <property type="project" value="UniProtKB-EC"/>
</dbReference>
<evidence type="ECO:0000256" key="3">
    <source>
        <dbReference type="SAM" id="MobiDB-lite"/>
    </source>
</evidence>
<dbReference type="Proteomes" id="UP000663879">
    <property type="component" value="Unassembled WGS sequence"/>
</dbReference>
<organism evidence="5 6">
    <name type="scientific">Brachionus calyciflorus</name>
    <dbReference type="NCBI Taxonomy" id="104777"/>
    <lineage>
        <taxon>Eukaryota</taxon>
        <taxon>Metazoa</taxon>
        <taxon>Spiralia</taxon>
        <taxon>Gnathifera</taxon>
        <taxon>Rotifera</taxon>
        <taxon>Eurotatoria</taxon>
        <taxon>Monogononta</taxon>
        <taxon>Pseudotrocha</taxon>
        <taxon>Ploima</taxon>
        <taxon>Brachionidae</taxon>
        <taxon>Brachionus</taxon>
    </lineage>
</organism>
<evidence type="ECO:0000313" key="5">
    <source>
        <dbReference type="EMBL" id="CAF0872149.1"/>
    </source>
</evidence>
<protein>
    <recommendedName>
        <fullName evidence="2">Protein phosphatase</fullName>
        <ecNumber evidence="2">3.1.3.16</ecNumber>
    </recommendedName>
</protein>
<evidence type="ECO:0000313" key="6">
    <source>
        <dbReference type="Proteomes" id="UP000663879"/>
    </source>
</evidence>
<dbReference type="SMART" id="SM00332">
    <property type="entry name" value="PP2Cc"/>
    <property type="match status" value="1"/>
</dbReference>
<keyword evidence="2" id="KW-0479">Metal-binding</keyword>
<accession>A0A813X8B2</accession>
<feature type="compositionally biased region" description="Pro residues" evidence="3">
    <location>
        <begin position="125"/>
        <end position="142"/>
    </location>
</feature>
<dbReference type="PANTHER" id="PTHR12320">
    <property type="entry name" value="PROTEIN PHOSPHATASE 2C"/>
    <property type="match status" value="1"/>
</dbReference>
<gene>
    <name evidence="5" type="ORF">OXX778_LOCUS9988</name>
</gene>
<evidence type="ECO:0000259" key="4">
    <source>
        <dbReference type="PROSITE" id="PS51746"/>
    </source>
</evidence>
<comment type="similarity">
    <text evidence="1 2">Belongs to the PP2C family.</text>
</comment>
<dbReference type="Gene3D" id="3.60.40.10">
    <property type="entry name" value="PPM-type phosphatase domain"/>
    <property type="match status" value="1"/>
</dbReference>
<dbReference type="EMBL" id="CAJNOC010001530">
    <property type="protein sequence ID" value="CAF0872149.1"/>
    <property type="molecule type" value="Genomic_DNA"/>
</dbReference>
<comment type="cofactor">
    <cofactor evidence="2">
        <name>Mg(2+)</name>
        <dbReference type="ChEBI" id="CHEBI:18420"/>
    </cofactor>
</comment>
<keyword evidence="2" id="KW-0904">Protein phosphatase</keyword>
<keyword evidence="2" id="KW-0464">Manganese</keyword>
<dbReference type="SUPFAM" id="SSF81606">
    <property type="entry name" value="PP2C-like"/>
    <property type="match status" value="1"/>
</dbReference>
<dbReference type="InterPro" id="IPR039123">
    <property type="entry name" value="PPTC7"/>
</dbReference>
<evidence type="ECO:0000256" key="1">
    <source>
        <dbReference type="ARBA" id="ARBA00006702"/>
    </source>
</evidence>
<comment type="caution">
    <text evidence="5">The sequence shown here is derived from an EMBL/GenBank/DDBJ whole genome shotgun (WGS) entry which is preliminary data.</text>
</comment>
<sequence length="511" mass="58342">MVNCNLDNQKPVEIKSHFTKNADKAFDEFCKQYLNKSNGQIETKNQNMSSPCYIKVGSKTLRINSSGKVLNTVCSNTLMNESKSSIIDEFVNRLDKNFENENFNFLFSQKNNFEPLKNSFQQSKPDPPPRPIETPPPRPPPTYLKEEPQKYYFYNNSSDIFINTSKSDLDDNNYLFEIPKKNKFRDEFYSKSRHSINQQISSIFTHENKENEFKSLSSFSRYSLSPYIVNSNTEQYLINQPISKPKLGLSVVSCGMNKKGRLPIPQINFLIDKGDFGDDAGFVAQNLIGDALGIADGATGNCMLGYDPGDFSRKLMQYCSEIYVEEDKTYDAKTLLLDAYEKVQNDECYGSCTACVLTLNHSTNILTAANVGDTGYLILRNAKIVYQSVPQRINFECPRQLDSYPWKEPSRRMGISYTDIAGQFTELKEFEVIKDDIIILSSDGLFDNLEPYEIEEICSKSKSLMDAAENLVFRSVKYYRKPDDILVLIAKIVENKPLSYLNKYSIQTKSV</sequence>
<dbReference type="PROSITE" id="PS51746">
    <property type="entry name" value="PPM_2"/>
    <property type="match status" value="1"/>
</dbReference>
<dbReference type="GO" id="GO:0046872">
    <property type="term" value="F:metal ion binding"/>
    <property type="evidence" value="ECO:0007669"/>
    <property type="project" value="UniProtKB-UniRule"/>
</dbReference>
<feature type="domain" description="PPM-type phosphatase" evidence="4">
    <location>
        <begin position="261"/>
        <end position="492"/>
    </location>
</feature>
<comment type="cofactor">
    <cofactor evidence="2">
        <name>Mn(2+)</name>
        <dbReference type="ChEBI" id="CHEBI:29035"/>
    </cofactor>
</comment>
<dbReference type="OrthoDB" id="60843at2759"/>